<dbReference type="PROSITE" id="PS01209">
    <property type="entry name" value="LDLRA_1"/>
    <property type="match status" value="2"/>
</dbReference>
<feature type="disulfide bond" evidence="9">
    <location>
        <begin position="675"/>
        <end position="693"/>
    </location>
</feature>
<feature type="disulfide bond" evidence="9">
    <location>
        <begin position="1055"/>
        <end position="1070"/>
    </location>
</feature>
<evidence type="ECO:0000256" key="10">
    <source>
        <dbReference type="SAM" id="MobiDB-lite"/>
    </source>
</evidence>
<gene>
    <name evidence="14" type="primary">LOC113502003</name>
</gene>
<feature type="compositionally biased region" description="Basic and acidic residues" evidence="10">
    <location>
        <begin position="43"/>
        <end position="54"/>
    </location>
</feature>
<dbReference type="KEGG" id="tnl:113502003"/>
<evidence type="ECO:0000256" key="1">
    <source>
        <dbReference type="ARBA" id="ARBA00004401"/>
    </source>
</evidence>
<dbReference type="InterPro" id="IPR036055">
    <property type="entry name" value="LDL_receptor-like_sf"/>
</dbReference>
<feature type="region of interest" description="Disordered" evidence="10">
    <location>
        <begin position="290"/>
        <end position="311"/>
    </location>
</feature>
<dbReference type="CDD" id="cd00112">
    <property type="entry name" value="LDLa"/>
    <property type="match status" value="3"/>
</dbReference>
<dbReference type="SMART" id="SM00192">
    <property type="entry name" value="LDLa"/>
    <property type="match status" value="3"/>
</dbReference>
<reference evidence="14" key="1">
    <citation type="submission" date="2025-08" db="UniProtKB">
        <authorList>
            <consortium name="RefSeq"/>
        </authorList>
    </citation>
    <scope>IDENTIFICATION</scope>
</reference>
<dbReference type="InParanoid" id="A0A7E5WEP5"/>
<keyword evidence="3" id="KW-0677">Repeat</keyword>
<feature type="disulfide bond" evidence="9">
    <location>
        <begin position="1036"/>
        <end position="1048"/>
    </location>
</feature>
<feature type="compositionally biased region" description="Polar residues" evidence="10">
    <location>
        <begin position="986"/>
        <end position="1003"/>
    </location>
</feature>
<dbReference type="GeneID" id="113502003"/>
<feature type="disulfide bond" evidence="8">
    <location>
        <begin position="601"/>
        <end position="639"/>
    </location>
</feature>
<feature type="region of interest" description="Disordered" evidence="10">
    <location>
        <begin position="896"/>
        <end position="929"/>
    </location>
</feature>
<proteinExistence type="predicted"/>
<feature type="disulfide bond" evidence="9">
    <location>
        <begin position="705"/>
        <end position="717"/>
    </location>
</feature>
<evidence type="ECO:0000256" key="3">
    <source>
        <dbReference type="ARBA" id="ARBA00022737"/>
    </source>
</evidence>
<accession>A0A7E5WEP5</accession>
<keyword evidence="4" id="KW-0735">Signal-anchor</keyword>
<dbReference type="Pfam" id="PF01392">
    <property type="entry name" value="Fz"/>
    <property type="match status" value="1"/>
</dbReference>
<feature type="disulfide bond" evidence="9">
    <location>
        <begin position="668"/>
        <end position="680"/>
    </location>
</feature>
<dbReference type="CDD" id="cd07066">
    <property type="entry name" value="CRD_FZ"/>
    <property type="match status" value="1"/>
</dbReference>
<feature type="domain" description="FZ" evidence="12">
    <location>
        <begin position="553"/>
        <end position="664"/>
    </location>
</feature>
<evidence type="ECO:0000259" key="12">
    <source>
        <dbReference type="PROSITE" id="PS50038"/>
    </source>
</evidence>
<protein>
    <submittedName>
        <fullName evidence="14">Uncharacterized protein LOC113502003 isoform X1</fullName>
    </submittedName>
</protein>
<keyword evidence="13" id="KW-1185">Reference proteome</keyword>
<comment type="caution">
    <text evidence="9">Lacks conserved residue(s) required for the propagation of feature annotation.</text>
</comment>
<dbReference type="SUPFAM" id="SSF57424">
    <property type="entry name" value="LDL receptor-like module"/>
    <property type="match status" value="3"/>
</dbReference>
<dbReference type="PRINTS" id="PR00261">
    <property type="entry name" value="LDLRECEPTOR"/>
</dbReference>
<feature type="compositionally biased region" description="Basic and acidic residues" evidence="10">
    <location>
        <begin position="855"/>
        <end position="870"/>
    </location>
</feature>
<keyword evidence="2 11" id="KW-0812">Transmembrane</keyword>
<feature type="disulfide bond" evidence="9">
    <location>
        <begin position="687"/>
        <end position="702"/>
    </location>
</feature>
<evidence type="ECO:0000313" key="14">
    <source>
        <dbReference type="RefSeq" id="XP_026739154.1"/>
    </source>
</evidence>
<feature type="compositionally biased region" description="Basic residues" evidence="10">
    <location>
        <begin position="787"/>
        <end position="799"/>
    </location>
</feature>
<dbReference type="InterPro" id="IPR036790">
    <property type="entry name" value="Frizzled_dom_sf"/>
</dbReference>
<feature type="compositionally biased region" description="Basic and acidic residues" evidence="10">
    <location>
        <begin position="293"/>
        <end position="311"/>
    </location>
</feature>
<dbReference type="Proteomes" id="UP000322000">
    <property type="component" value="Chromosome 16"/>
</dbReference>
<dbReference type="InterPro" id="IPR002172">
    <property type="entry name" value="LDrepeatLR_classA_rpt"/>
</dbReference>
<dbReference type="PROSITE" id="PS50068">
    <property type="entry name" value="LDLRA_2"/>
    <property type="match status" value="3"/>
</dbReference>
<keyword evidence="5 11" id="KW-1133">Transmembrane helix</keyword>
<name>A0A7E5WEP5_TRINI</name>
<dbReference type="SMART" id="SM00063">
    <property type="entry name" value="FRI"/>
    <property type="match status" value="1"/>
</dbReference>
<feature type="disulfide bond" evidence="9">
    <location>
        <begin position="712"/>
        <end position="730"/>
    </location>
</feature>
<dbReference type="Pfam" id="PF00057">
    <property type="entry name" value="Ldl_recept_a"/>
    <property type="match status" value="3"/>
</dbReference>
<dbReference type="PANTHER" id="PTHR24270">
    <property type="entry name" value="LOW-DENSITY LIPOPROTEIN RECEPTOR-RELATED"/>
    <property type="match status" value="1"/>
</dbReference>
<organism evidence="13 14">
    <name type="scientific">Trichoplusia ni</name>
    <name type="common">Cabbage looper</name>
    <dbReference type="NCBI Taxonomy" id="7111"/>
    <lineage>
        <taxon>Eukaryota</taxon>
        <taxon>Metazoa</taxon>
        <taxon>Ecdysozoa</taxon>
        <taxon>Arthropoda</taxon>
        <taxon>Hexapoda</taxon>
        <taxon>Insecta</taxon>
        <taxon>Pterygota</taxon>
        <taxon>Neoptera</taxon>
        <taxon>Endopterygota</taxon>
        <taxon>Lepidoptera</taxon>
        <taxon>Glossata</taxon>
        <taxon>Ditrysia</taxon>
        <taxon>Noctuoidea</taxon>
        <taxon>Noctuidae</taxon>
        <taxon>Plusiinae</taxon>
        <taxon>Trichoplusia</taxon>
    </lineage>
</organism>
<dbReference type="AlphaFoldDB" id="A0A7E5WEP5"/>
<evidence type="ECO:0000256" key="4">
    <source>
        <dbReference type="ARBA" id="ARBA00022968"/>
    </source>
</evidence>
<evidence type="ECO:0000256" key="6">
    <source>
        <dbReference type="ARBA" id="ARBA00023136"/>
    </source>
</evidence>
<dbReference type="GO" id="GO:0016192">
    <property type="term" value="P:vesicle-mediated transport"/>
    <property type="evidence" value="ECO:0007669"/>
    <property type="project" value="UniProtKB-ARBA"/>
</dbReference>
<dbReference type="PANTHER" id="PTHR24270:SF57">
    <property type="entry name" value="FI24007P1"/>
    <property type="match status" value="1"/>
</dbReference>
<keyword evidence="6 11" id="KW-0472">Membrane</keyword>
<evidence type="ECO:0000256" key="2">
    <source>
        <dbReference type="ARBA" id="ARBA00022692"/>
    </source>
</evidence>
<evidence type="ECO:0000313" key="13">
    <source>
        <dbReference type="Proteomes" id="UP000322000"/>
    </source>
</evidence>
<dbReference type="Gene3D" id="4.10.400.10">
    <property type="entry name" value="Low-density Lipoprotein Receptor"/>
    <property type="match status" value="3"/>
</dbReference>
<sequence>MHHGLSKGKTSEITSCIKLKVVKMVNGNYVLYGDRPSSESEIVDDHVHSRSNDRKNKRKVNRTANELQHSLNLAQLDNETDSVKYEKKIKEPRLLRYVPTTDVEENYVTEKFETYDLKPTEERPRRYAFTKKPKNPADGSVNYAYSRSSSSCSSPNGNLPTISEHGEQYGTYRAHAMPSPAVNDLIAGYDTKLDKYFSKPRDVKPFTTKVGYIGSHPDSLYRVAADSSAGAGKVTRVLRVLRWPVALVAVCVALAVFVYFLMPDNLESRSENDNATYWEPVVAAGHRPYSAGHGRDHYNKKPESDHEHGSKTSEIDFYAGENNKNYDLTSVVDTTTEVNPKRKLPIPPVFPTHLTPEVQYGNEKADADKLRTPKVLEDVVTNDSTLKPHITQKPEKPLAVFFKDAQGTTTTAATEAITRAETVNNLNTYEKQKPTVKKVEDATVKTHPSAYKDFNPKVYKTHSTPERHEPAAHNFGGVGVPMEIKEYYGRRPATLDLNFTSGHSKFFGVSIEDAEKIKSTTQSSLYNTRVSPTLPTWRDRDDATTKKYPTNTYSEVQCRSTHMALCRGVLPYDLAGVSAKVGEVEITSLLSQIDYLVASNCSDRVRHFACALLEPECNPPPYPAKMPCYSLCKAIVDSCDGHIPSELMPAFNCKQYSRTNCVSAKTPCYSREFECSDNSCVPRDWMCDGTKDCPAGEDEASCVRCDQSEYRCSTGGCILKRWLCDGYADCPGGEDEHESTCGARHVNIPSEPRLHSAADTHSLDAAVDTHEPGEESAGSAPAPAVRRPNRVPVGRKGHYRAGENDSSKELLITSDSNNGFKRNYTRRPLPSRLSHYYRPQSSRVTDADEAPDNASMKRSDTRKSEGEKTTPKNILENESIEDVNMGDLGFFEEFEKDTKESTSPAHRVKPKIGGVPTPRPPPMAPLPATQTTRLDKTANKLDRVIDGAALLRKAVAAQAADTIDEMAEMNSTDIDKDDMAPGADSPTENNKTGGTSLMTTGRTTNKDDANRPNKKGPGRVKSDGDRNWAAAHTSPCPSGELRCVDGRCITLAQLCDGTIDCSDHADEDNCYT</sequence>
<dbReference type="GO" id="GO:0005886">
    <property type="term" value="C:plasma membrane"/>
    <property type="evidence" value="ECO:0007669"/>
    <property type="project" value="UniProtKB-SubCell"/>
</dbReference>
<dbReference type="InterPro" id="IPR050685">
    <property type="entry name" value="LDLR"/>
</dbReference>
<dbReference type="InterPro" id="IPR020067">
    <property type="entry name" value="Frizzled_dom"/>
</dbReference>
<evidence type="ECO:0000256" key="11">
    <source>
        <dbReference type="SAM" id="Phobius"/>
    </source>
</evidence>
<dbReference type="RefSeq" id="XP_026739154.1">
    <property type="nucleotide sequence ID" value="XM_026883353.1"/>
</dbReference>
<evidence type="ECO:0000256" key="5">
    <source>
        <dbReference type="ARBA" id="ARBA00022989"/>
    </source>
</evidence>
<evidence type="ECO:0000256" key="8">
    <source>
        <dbReference type="PROSITE-ProRule" id="PRU00090"/>
    </source>
</evidence>
<feature type="disulfide bond" evidence="9">
    <location>
        <begin position="1043"/>
        <end position="1061"/>
    </location>
</feature>
<dbReference type="PROSITE" id="PS50038">
    <property type="entry name" value="FZ"/>
    <property type="match status" value="1"/>
</dbReference>
<feature type="transmembrane region" description="Helical" evidence="11">
    <location>
        <begin position="243"/>
        <end position="262"/>
    </location>
</feature>
<feature type="region of interest" description="Disordered" evidence="10">
    <location>
        <begin position="970"/>
        <end position="1035"/>
    </location>
</feature>
<keyword evidence="7 9" id="KW-1015">Disulfide bond</keyword>
<evidence type="ECO:0000256" key="7">
    <source>
        <dbReference type="ARBA" id="ARBA00023157"/>
    </source>
</evidence>
<comment type="subcellular location">
    <subcellularLocation>
        <location evidence="1">Cell membrane</location>
        <topology evidence="1">Single-pass type II membrane protein</topology>
    </subcellularLocation>
</comment>
<feature type="region of interest" description="Disordered" evidence="10">
    <location>
        <begin position="40"/>
        <end position="66"/>
    </location>
</feature>
<dbReference type="OrthoDB" id="10020456at2759"/>
<dbReference type="SUPFAM" id="SSF63501">
    <property type="entry name" value="Frizzled cysteine-rich domain"/>
    <property type="match status" value="1"/>
</dbReference>
<feature type="region of interest" description="Disordered" evidence="10">
    <location>
        <begin position="767"/>
        <end position="878"/>
    </location>
</feature>
<dbReference type="InterPro" id="IPR023415">
    <property type="entry name" value="LDLR_class-A_CS"/>
</dbReference>
<dbReference type="Gene3D" id="1.10.2000.10">
    <property type="entry name" value="Frizzled cysteine-rich domain"/>
    <property type="match status" value="1"/>
</dbReference>
<evidence type="ECO:0000256" key="9">
    <source>
        <dbReference type="PROSITE-ProRule" id="PRU00124"/>
    </source>
</evidence>